<proteinExistence type="inferred from homology"/>
<dbReference type="PANTHER" id="PTHR47966">
    <property type="entry name" value="BETA-SITE APP-CLEAVING ENZYME, ISOFORM A-RELATED"/>
    <property type="match status" value="1"/>
</dbReference>
<evidence type="ECO:0000256" key="2">
    <source>
        <dbReference type="ARBA" id="ARBA00022750"/>
    </source>
</evidence>
<dbReference type="PRINTS" id="PR00792">
    <property type="entry name" value="PEPSIN"/>
</dbReference>
<feature type="active site" evidence="3">
    <location>
        <position position="100"/>
    </location>
</feature>
<dbReference type="PANTHER" id="PTHR47966:SF51">
    <property type="entry name" value="BETA-SITE APP-CLEAVING ENZYME, ISOFORM A-RELATED"/>
    <property type="match status" value="1"/>
</dbReference>
<dbReference type="STRING" id="1077348.A0A2G8S436"/>
<evidence type="ECO:0000256" key="1">
    <source>
        <dbReference type="ARBA" id="ARBA00007447"/>
    </source>
</evidence>
<sequence>MARFSTLLALCIAAATASASPVVVRDSPISLPLARRFNATGSGSILAADQARAQLLKNVGHAKGGNPSKRADVVVSNANTFYSVEIGIGSPATTYTLLVDTGSSNTFVGAGQQYVQTSTSQDTGNTVSVSYGSGSFSGEQYTDTVTLGDITLTNQGISVATSSSGFSGFDGILGVGPSGLTQGTVSDGNIVPTVTDNAYSQGLISTEVLGISFSPASSGSSVTGALDLGGADSSKYTGSMNYVPITGTSPASNYVGVDQSITYGQNTQILSTTAGIVDTGTTLLLLATDAFNAYKSATGAQLDSTTGLLKISSSQYQNLQSLFFTIGGQTYEFTANAQIWPRSLNSAIGGDSSSIYLVAADLGSNSGQGLDFINGYSWIERFYVAYDVTNSQVGFATTQYTAGTTN</sequence>
<reference evidence="7 8" key="1">
    <citation type="journal article" date="2015" name="Sci. Rep.">
        <title>Chromosome-level genome map provides insights into diverse defense mechanisms in the medicinal fungus Ganoderma sinense.</title>
        <authorList>
            <person name="Zhu Y."/>
            <person name="Xu J."/>
            <person name="Sun C."/>
            <person name="Zhou S."/>
            <person name="Xu H."/>
            <person name="Nelson D.R."/>
            <person name="Qian J."/>
            <person name="Song J."/>
            <person name="Luo H."/>
            <person name="Xiang L."/>
            <person name="Li Y."/>
            <person name="Xu Z."/>
            <person name="Ji A."/>
            <person name="Wang L."/>
            <person name="Lu S."/>
            <person name="Hayward A."/>
            <person name="Sun W."/>
            <person name="Li X."/>
            <person name="Schwartz D.C."/>
            <person name="Wang Y."/>
            <person name="Chen S."/>
        </authorList>
    </citation>
    <scope>NUCLEOTIDE SEQUENCE [LARGE SCALE GENOMIC DNA]</scope>
    <source>
        <strain evidence="7 8">ZZ0214-1</strain>
    </source>
</reference>
<comment type="caution">
    <text evidence="7">The sequence shown here is derived from an EMBL/GenBank/DDBJ whole genome shotgun (WGS) entry which is preliminary data.</text>
</comment>
<dbReference type="AlphaFoldDB" id="A0A2G8S436"/>
<dbReference type="InterPro" id="IPR021109">
    <property type="entry name" value="Peptidase_aspartic_dom_sf"/>
</dbReference>
<feature type="active site" evidence="3">
    <location>
        <position position="278"/>
    </location>
</feature>
<keyword evidence="8" id="KW-1185">Reference proteome</keyword>
<dbReference type="InterPro" id="IPR001461">
    <property type="entry name" value="Aspartic_peptidase_A1"/>
</dbReference>
<dbReference type="Gene3D" id="2.40.70.10">
    <property type="entry name" value="Acid Proteases"/>
    <property type="match status" value="2"/>
</dbReference>
<feature type="signal peptide" evidence="5">
    <location>
        <begin position="1"/>
        <end position="19"/>
    </location>
</feature>
<keyword evidence="4" id="KW-0645">Protease</keyword>
<dbReference type="GO" id="GO:0004190">
    <property type="term" value="F:aspartic-type endopeptidase activity"/>
    <property type="evidence" value="ECO:0007669"/>
    <property type="project" value="UniProtKB-KW"/>
</dbReference>
<dbReference type="EMBL" id="AYKW01000023">
    <property type="protein sequence ID" value="PIL28539.1"/>
    <property type="molecule type" value="Genomic_DNA"/>
</dbReference>
<dbReference type="InterPro" id="IPR001969">
    <property type="entry name" value="Aspartic_peptidase_AS"/>
</dbReference>
<evidence type="ECO:0000256" key="4">
    <source>
        <dbReference type="RuleBase" id="RU000454"/>
    </source>
</evidence>
<feature type="domain" description="Peptidase A1" evidence="6">
    <location>
        <begin position="82"/>
        <end position="396"/>
    </location>
</feature>
<dbReference type="PROSITE" id="PS00141">
    <property type="entry name" value="ASP_PROTEASE"/>
    <property type="match status" value="1"/>
</dbReference>
<evidence type="ECO:0000256" key="3">
    <source>
        <dbReference type="PIRSR" id="PIRSR601461-1"/>
    </source>
</evidence>
<organism evidence="7 8">
    <name type="scientific">Ganoderma sinense ZZ0214-1</name>
    <dbReference type="NCBI Taxonomy" id="1077348"/>
    <lineage>
        <taxon>Eukaryota</taxon>
        <taxon>Fungi</taxon>
        <taxon>Dikarya</taxon>
        <taxon>Basidiomycota</taxon>
        <taxon>Agaricomycotina</taxon>
        <taxon>Agaricomycetes</taxon>
        <taxon>Polyporales</taxon>
        <taxon>Polyporaceae</taxon>
        <taxon>Ganoderma</taxon>
    </lineage>
</organism>
<dbReference type="CDD" id="cd05471">
    <property type="entry name" value="pepsin_like"/>
    <property type="match status" value="1"/>
</dbReference>
<keyword evidence="2 4" id="KW-0064">Aspartyl protease</keyword>
<dbReference type="SUPFAM" id="SSF50630">
    <property type="entry name" value="Acid proteases"/>
    <property type="match status" value="1"/>
</dbReference>
<feature type="chain" id="PRO_5013546740" evidence="5">
    <location>
        <begin position="20"/>
        <end position="406"/>
    </location>
</feature>
<accession>A0A2G8S436</accession>
<evidence type="ECO:0000256" key="5">
    <source>
        <dbReference type="SAM" id="SignalP"/>
    </source>
</evidence>
<evidence type="ECO:0000313" key="7">
    <source>
        <dbReference type="EMBL" id="PIL28539.1"/>
    </source>
</evidence>
<keyword evidence="5" id="KW-0732">Signal</keyword>
<dbReference type="GO" id="GO:0006508">
    <property type="term" value="P:proteolysis"/>
    <property type="evidence" value="ECO:0007669"/>
    <property type="project" value="UniProtKB-KW"/>
</dbReference>
<protein>
    <submittedName>
        <fullName evidence="7">Transporter</fullName>
    </submittedName>
</protein>
<dbReference type="Proteomes" id="UP000230002">
    <property type="component" value="Unassembled WGS sequence"/>
</dbReference>
<evidence type="ECO:0000259" key="6">
    <source>
        <dbReference type="PROSITE" id="PS51767"/>
    </source>
</evidence>
<comment type="similarity">
    <text evidence="1 4">Belongs to the peptidase A1 family.</text>
</comment>
<evidence type="ECO:0000313" key="8">
    <source>
        <dbReference type="Proteomes" id="UP000230002"/>
    </source>
</evidence>
<dbReference type="PROSITE" id="PS51767">
    <property type="entry name" value="PEPTIDASE_A1"/>
    <property type="match status" value="1"/>
</dbReference>
<name>A0A2G8S436_9APHY</name>
<dbReference type="Pfam" id="PF00026">
    <property type="entry name" value="Asp"/>
    <property type="match status" value="1"/>
</dbReference>
<keyword evidence="4" id="KW-0378">Hydrolase</keyword>
<dbReference type="OrthoDB" id="660550at2759"/>
<gene>
    <name evidence="7" type="ORF">GSI_08580</name>
</gene>
<dbReference type="InterPro" id="IPR034164">
    <property type="entry name" value="Pepsin-like_dom"/>
</dbReference>
<dbReference type="InterPro" id="IPR033121">
    <property type="entry name" value="PEPTIDASE_A1"/>
</dbReference>